<organism evidence="2 3">
    <name type="scientific">Gordonibacter faecis</name>
    <dbReference type="NCBI Taxonomy" id="3047475"/>
    <lineage>
        <taxon>Bacteria</taxon>
        <taxon>Bacillati</taxon>
        <taxon>Actinomycetota</taxon>
        <taxon>Coriobacteriia</taxon>
        <taxon>Eggerthellales</taxon>
        <taxon>Eggerthellaceae</taxon>
        <taxon>Gordonibacter</taxon>
    </lineage>
</organism>
<protein>
    <submittedName>
        <fullName evidence="2">Uncharacterized protein</fullName>
    </submittedName>
</protein>
<accession>A0ABT7DID9</accession>
<keyword evidence="1" id="KW-0812">Transmembrane</keyword>
<keyword evidence="3" id="KW-1185">Reference proteome</keyword>
<name>A0ABT7DID9_9ACTN</name>
<evidence type="ECO:0000313" key="2">
    <source>
        <dbReference type="EMBL" id="MDJ1649286.1"/>
    </source>
</evidence>
<proteinExistence type="predicted"/>
<evidence type="ECO:0000313" key="3">
    <source>
        <dbReference type="Proteomes" id="UP001232750"/>
    </source>
</evidence>
<gene>
    <name evidence="2" type="ORF">QNJ86_00580</name>
</gene>
<dbReference type="EMBL" id="JASJEU010000003">
    <property type="protein sequence ID" value="MDJ1649286.1"/>
    <property type="molecule type" value="Genomic_DNA"/>
</dbReference>
<sequence length="66" mass="7067">MARKSKDEFDWLDDPFDEKKAARAEEQATTSGGMKLALGCGCLLVVAAVVVLIVLTLVNMLNVLAS</sequence>
<feature type="transmembrane region" description="Helical" evidence="1">
    <location>
        <begin position="36"/>
        <end position="58"/>
    </location>
</feature>
<comment type="caution">
    <text evidence="2">The sequence shown here is derived from an EMBL/GenBank/DDBJ whole genome shotgun (WGS) entry which is preliminary data.</text>
</comment>
<dbReference type="RefSeq" id="WP_283830618.1">
    <property type="nucleotide sequence ID" value="NZ_JASJEU010000003.1"/>
</dbReference>
<reference evidence="2 3" key="1">
    <citation type="submission" date="2023-05" db="EMBL/GenBank/DDBJ databases">
        <title>Gordonibacter KGMB12511T sp. nov., isolated from faeces of healthy Korean.</title>
        <authorList>
            <person name="Kim H.S."/>
            <person name="Kim J.-S."/>
            <person name="Suh M.K."/>
            <person name="Eom M.K."/>
            <person name="Do H.E."/>
            <person name="Lee J.-S."/>
        </authorList>
    </citation>
    <scope>NUCLEOTIDE SEQUENCE [LARGE SCALE GENOMIC DNA]</scope>
    <source>
        <strain evidence="2 3">KGMB12511</strain>
    </source>
</reference>
<dbReference type="Proteomes" id="UP001232750">
    <property type="component" value="Unassembled WGS sequence"/>
</dbReference>
<evidence type="ECO:0000256" key="1">
    <source>
        <dbReference type="SAM" id="Phobius"/>
    </source>
</evidence>
<keyword evidence="1" id="KW-0472">Membrane</keyword>
<keyword evidence="1" id="KW-1133">Transmembrane helix</keyword>